<keyword evidence="2" id="KW-0255">Endonuclease</keyword>
<dbReference type="Pfam" id="PF01844">
    <property type="entry name" value="HNH"/>
    <property type="match status" value="1"/>
</dbReference>
<dbReference type="GO" id="GO:0004519">
    <property type="term" value="F:endonuclease activity"/>
    <property type="evidence" value="ECO:0007669"/>
    <property type="project" value="UniProtKB-KW"/>
</dbReference>
<reference evidence="2 3" key="1">
    <citation type="submission" date="2016-11" db="EMBL/GenBank/DDBJ databases">
        <title>Draft Genome Sequences of Nine Cyanobacterial Strains from Diverse Habitats.</title>
        <authorList>
            <person name="Zhu T."/>
            <person name="Hou S."/>
            <person name="Lu X."/>
            <person name="Hess W.R."/>
        </authorList>
    </citation>
    <scope>NUCLEOTIDE SEQUENCE [LARGE SCALE GENOMIC DNA]</scope>
    <source>
        <strain evidence="2 3">5.2 s.c.1</strain>
    </source>
</reference>
<dbReference type="InterPro" id="IPR002711">
    <property type="entry name" value="HNH"/>
</dbReference>
<dbReference type="EMBL" id="MRCC01000004">
    <property type="protein sequence ID" value="OKH28006.1"/>
    <property type="molecule type" value="Genomic_DNA"/>
</dbReference>
<evidence type="ECO:0000313" key="2">
    <source>
        <dbReference type="EMBL" id="OKH28006.1"/>
    </source>
</evidence>
<organism evidence="2 3">
    <name type="scientific">Chroogloeocystis siderophila 5.2 s.c.1</name>
    <dbReference type="NCBI Taxonomy" id="247279"/>
    <lineage>
        <taxon>Bacteria</taxon>
        <taxon>Bacillati</taxon>
        <taxon>Cyanobacteriota</taxon>
        <taxon>Cyanophyceae</taxon>
        <taxon>Oscillatoriophycideae</taxon>
        <taxon>Chroococcales</taxon>
        <taxon>Chroococcaceae</taxon>
        <taxon>Chroogloeocystis</taxon>
    </lineage>
</organism>
<protein>
    <submittedName>
        <fullName evidence="2">HNH endonuclease</fullName>
    </submittedName>
</protein>
<accession>A0A1U7HWP5</accession>
<sequence>MSNVMNLNDRELKELFELADKIGKKRYHKLTEQDFENYKKFDYWRYINGDGECGTTQESKDWVEKHSNWYCPICGKNYSATNGKTIDHKLPRAQYPWLAMNFMNLWVICQACNKDKGEKHWYEYEHYMFVHHPELYLAVKAARPSQLLESLKD</sequence>
<dbReference type="Proteomes" id="UP000185984">
    <property type="component" value="Unassembled WGS sequence"/>
</dbReference>
<proteinExistence type="predicted"/>
<keyword evidence="3" id="KW-1185">Reference proteome</keyword>
<dbReference type="CDD" id="cd00085">
    <property type="entry name" value="HNHc"/>
    <property type="match status" value="1"/>
</dbReference>
<evidence type="ECO:0000259" key="1">
    <source>
        <dbReference type="Pfam" id="PF01844"/>
    </source>
</evidence>
<dbReference type="STRING" id="247279.NIES1031_05355"/>
<dbReference type="GO" id="GO:0008270">
    <property type="term" value="F:zinc ion binding"/>
    <property type="evidence" value="ECO:0007669"/>
    <property type="project" value="InterPro"/>
</dbReference>
<keyword evidence="2" id="KW-0540">Nuclease</keyword>
<dbReference type="OrthoDB" id="574620at2"/>
<dbReference type="GO" id="GO:0003676">
    <property type="term" value="F:nucleic acid binding"/>
    <property type="evidence" value="ECO:0007669"/>
    <property type="project" value="InterPro"/>
</dbReference>
<name>A0A1U7HWP5_9CHRO</name>
<dbReference type="Gene3D" id="1.10.30.50">
    <property type="match status" value="1"/>
</dbReference>
<comment type="caution">
    <text evidence="2">The sequence shown here is derived from an EMBL/GenBank/DDBJ whole genome shotgun (WGS) entry which is preliminary data.</text>
</comment>
<feature type="domain" description="HNH" evidence="1">
    <location>
        <begin position="71"/>
        <end position="118"/>
    </location>
</feature>
<evidence type="ECO:0000313" key="3">
    <source>
        <dbReference type="Proteomes" id="UP000185984"/>
    </source>
</evidence>
<dbReference type="AlphaFoldDB" id="A0A1U7HWP5"/>
<keyword evidence="2" id="KW-0378">Hydrolase</keyword>
<gene>
    <name evidence="2" type="ORF">NIES1031_05355</name>
</gene>
<dbReference type="InterPro" id="IPR003615">
    <property type="entry name" value="HNH_nuc"/>
</dbReference>